<comment type="similarity">
    <text evidence="2">Belongs to the glycosyl hydrolase 9 (cellulase E) family.</text>
</comment>
<evidence type="ECO:0000256" key="6">
    <source>
        <dbReference type="ARBA" id="ARBA00023277"/>
    </source>
</evidence>
<evidence type="ECO:0000259" key="10">
    <source>
        <dbReference type="Pfam" id="PF00759"/>
    </source>
</evidence>
<dbReference type="GO" id="GO:0008810">
    <property type="term" value="F:cellulase activity"/>
    <property type="evidence" value="ECO:0007669"/>
    <property type="project" value="UniProtKB-EC"/>
</dbReference>
<keyword evidence="7" id="KW-0326">Glycosidase</keyword>
<comment type="catalytic activity">
    <reaction evidence="1">
        <text>Endohydrolysis of (1-&gt;4)-beta-D-glucosidic linkages in cellulose, lichenin and cereal beta-D-glucans.</text>
        <dbReference type="EC" id="3.2.1.4"/>
    </reaction>
</comment>
<evidence type="ECO:0000256" key="2">
    <source>
        <dbReference type="ARBA" id="ARBA00007072"/>
    </source>
</evidence>
<evidence type="ECO:0000256" key="8">
    <source>
        <dbReference type="ARBA" id="ARBA00023326"/>
    </source>
</evidence>
<dbReference type="PANTHER" id="PTHR22298">
    <property type="entry name" value="ENDO-1,4-BETA-GLUCANASE"/>
    <property type="match status" value="1"/>
</dbReference>
<dbReference type="Proteomes" id="UP001188597">
    <property type="component" value="Unassembled WGS sequence"/>
</dbReference>
<evidence type="ECO:0000256" key="9">
    <source>
        <dbReference type="SAM" id="MobiDB-lite"/>
    </source>
</evidence>
<feature type="region of interest" description="Disordered" evidence="9">
    <location>
        <begin position="1"/>
        <end position="24"/>
    </location>
</feature>
<keyword evidence="8" id="KW-0624">Polysaccharide degradation</keyword>
<dbReference type="Gene3D" id="1.50.10.10">
    <property type="match status" value="1"/>
</dbReference>
<dbReference type="InterPro" id="IPR012341">
    <property type="entry name" value="6hp_glycosidase-like_sf"/>
</dbReference>
<evidence type="ECO:0000256" key="3">
    <source>
        <dbReference type="ARBA" id="ARBA00012601"/>
    </source>
</evidence>
<keyword evidence="4" id="KW-0378">Hydrolase</keyword>
<proteinExistence type="inferred from homology"/>
<keyword evidence="5" id="KW-0136">Cellulose degradation</keyword>
<dbReference type="EC" id="3.2.1.4" evidence="3"/>
<comment type="caution">
    <text evidence="11">The sequence shown here is derived from an EMBL/GenBank/DDBJ whole genome shotgun (WGS) entry which is preliminary data.</text>
</comment>
<name>A0AA88WH92_9ASTE</name>
<keyword evidence="12" id="KW-1185">Reference proteome</keyword>
<evidence type="ECO:0000256" key="1">
    <source>
        <dbReference type="ARBA" id="ARBA00000966"/>
    </source>
</evidence>
<dbReference type="AlphaFoldDB" id="A0AA88WH92"/>
<organism evidence="11 12">
    <name type="scientific">Escallonia herrerae</name>
    <dbReference type="NCBI Taxonomy" id="1293975"/>
    <lineage>
        <taxon>Eukaryota</taxon>
        <taxon>Viridiplantae</taxon>
        <taxon>Streptophyta</taxon>
        <taxon>Embryophyta</taxon>
        <taxon>Tracheophyta</taxon>
        <taxon>Spermatophyta</taxon>
        <taxon>Magnoliopsida</taxon>
        <taxon>eudicotyledons</taxon>
        <taxon>Gunneridae</taxon>
        <taxon>Pentapetalae</taxon>
        <taxon>asterids</taxon>
        <taxon>campanulids</taxon>
        <taxon>Escalloniales</taxon>
        <taxon>Escalloniaceae</taxon>
        <taxon>Escallonia</taxon>
    </lineage>
</organism>
<accession>A0AA88WH92</accession>
<reference evidence="11" key="1">
    <citation type="submission" date="2022-12" db="EMBL/GenBank/DDBJ databases">
        <title>Draft genome assemblies for two species of Escallonia (Escalloniales).</title>
        <authorList>
            <person name="Chanderbali A."/>
            <person name="Dervinis C."/>
            <person name="Anghel I."/>
            <person name="Soltis D."/>
            <person name="Soltis P."/>
            <person name="Zapata F."/>
        </authorList>
    </citation>
    <scope>NUCLEOTIDE SEQUENCE</scope>
    <source>
        <strain evidence="11">UCBG64.0493</strain>
        <tissue evidence="11">Leaf</tissue>
    </source>
</reference>
<feature type="domain" description="Glycoside hydrolase family 9" evidence="10">
    <location>
        <begin position="13"/>
        <end position="60"/>
    </location>
</feature>
<gene>
    <name evidence="11" type="ORF">RJ639_040157</name>
</gene>
<evidence type="ECO:0000256" key="4">
    <source>
        <dbReference type="ARBA" id="ARBA00022801"/>
    </source>
</evidence>
<evidence type="ECO:0000256" key="5">
    <source>
        <dbReference type="ARBA" id="ARBA00023001"/>
    </source>
</evidence>
<dbReference type="Pfam" id="PF00759">
    <property type="entry name" value="Glyco_hydro_9"/>
    <property type="match status" value="1"/>
</dbReference>
<keyword evidence="6" id="KW-0119">Carbohydrate metabolism</keyword>
<evidence type="ECO:0000313" key="11">
    <source>
        <dbReference type="EMBL" id="KAK3026194.1"/>
    </source>
</evidence>
<protein>
    <recommendedName>
        <fullName evidence="3">cellulase</fullName>
        <ecNumber evidence="3">3.2.1.4</ecNumber>
    </recommendedName>
</protein>
<evidence type="ECO:0000313" key="12">
    <source>
        <dbReference type="Proteomes" id="UP001188597"/>
    </source>
</evidence>
<dbReference type="InterPro" id="IPR008928">
    <property type="entry name" value="6-hairpin_glycosidase_sf"/>
</dbReference>
<dbReference type="EMBL" id="JAVXUP010000511">
    <property type="protein sequence ID" value="KAK3026194.1"/>
    <property type="molecule type" value="Genomic_DNA"/>
</dbReference>
<evidence type="ECO:0000256" key="7">
    <source>
        <dbReference type="ARBA" id="ARBA00023295"/>
    </source>
</evidence>
<dbReference type="SUPFAM" id="SSF48208">
    <property type="entry name" value="Six-hairpin glycosidases"/>
    <property type="match status" value="1"/>
</dbReference>
<sequence>MEHARLRHSITSDDKNAYKLDQKHPGSDLAGETAAAMAASSIAFLPYDSSYSNLLLVHAK</sequence>
<dbReference type="InterPro" id="IPR001701">
    <property type="entry name" value="Glyco_hydro_9"/>
</dbReference>
<dbReference type="GO" id="GO:0030245">
    <property type="term" value="P:cellulose catabolic process"/>
    <property type="evidence" value="ECO:0007669"/>
    <property type="project" value="UniProtKB-KW"/>
</dbReference>